<evidence type="ECO:0000256" key="6">
    <source>
        <dbReference type="ARBA" id="ARBA00023004"/>
    </source>
</evidence>
<reference evidence="9 10" key="1">
    <citation type="submission" date="2019-03" db="EMBL/GenBank/DDBJ databases">
        <authorList>
            <person name="Kim M.K.M."/>
        </authorList>
    </citation>
    <scope>NUCLEOTIDE SEQUENCE [LARGE SCALE GENOMIC DNA]</scope>
    <source>
        <strain evidence="9 10">17J68-15</strain>
    </source>
</reference>
<comment type="caution">
    <text evidence="9">The sequence shown here is derived from an EMBL/GenBank/DDBJ whole genome shotgun (WGS) entry which is preliminary data.</text>
</comment>
<dbReference type="PANTHER" id="PTHR30600:SF10">
    <property type="entry name" value="BLL6722 PROTEIN"/>
    <property type="match status" value="1"/>
</dbReference>
<keyword evidence="6 7" id="KW-0408">Iron</keyword>
<dbReference type="GO" id="GO:0009055">
    <property type="term" value="F:electron transfer activity"/>
    <property type="evidence" value="ECO:0007669"/>
    <property type="project" value="InterPro"/>
</dbReference>
<dbReference type="GO" id="GO:0004130">
    <property type="term" value="F:cytochrome-c peroxidase activity"/>
    <property type="evidence" value="ECO:0007669"/>
    <property type="project" value="TreeGrafter"/>
</dbReference>
<gene>
    <name evidence="9" type="ORF">E0486_00965</name>
</gene>
<comment type="subcellular location">
    <subcellularLocation>
        <location evidence="1">Cell envelope</location>
    </subcellularLocation>
</comment>
<dbReference type="InterPro" id="IPR009056">
    <property type="entry name" value="Cyt_c-like_dom"/>
</dbReference>
<dbReference type="InterPro" id="IPR036909">
    <property type="entry name" value="Cyt_c-like_dom_sf"/>
</dbReference>
<proteinExistence type="predicted"/>
<dbReference type="SUPFAM" id="SSF46626">
    <property type="entry name" value="Cytochrome c"/>
    <property type="match status" value="2"/>
</dbReference>
<organism evidence="9 10">
    <name type="scientific">Flaviaesturariibacter aridisoli</name>
    <dbReference type="NCBI Taxonomy" id="2545761"/>
    <lineage>
        <taxon>Bacteria</taxon>
        <taxon>Pseudomonadati</taxon>
        <taxon>Bacteroidota</taxon>
        <taxon>Chitinophagia</taxon>
        <taxon>Chitinophagales</taxon>
        <taxon>Chitinophagaceae</taxon>
        <taxon>Flaviaestuariibacter</taxon>
    </lineage>
</organism>
<keyword evidence="3 7" id="KW-0479">Metal-binding</keyword>
<evidence type="ECO:0000256" key="1">
    <source>
        <dbReference type="ARBA" id="ARBA00004196"/>
    </source>
</evidence>
<keyword evidence="2 7" id="KW-0349">Heme</keyword>
<protein>
    <submittedName>
        <fullName evidence="9">Cytochrome-c peroxidase</fullName>
    </submittedName>
</protein>
<evidence type="ECO:0000256" key="7">
    <source>
        <dbReference type="PROSITE-ProRule" id="PRU00433"/>
    </source>
</evidence>
<dbReference type="PROSITE" id="PS51257">
    <property type="entry name" value="PROKAR_LIPOPROTEIN"/>
    <property type="match status" value="1"/>
</dbReference>
<dbReference type="GO" id="GO:0030313">
    <property type="term" value="C:cell envelope"/>
    <property type="evidence" value="ECO:0007669"/>
    <property type="project" value="UniProtKB-SubCell"/>
</dbReference>
<keyword evidence="9" id="KW-0575">Peroxidase</keyword>
<dbReference type="Pfam" id="PF03150">
    <property type="entry name" value="CCP_MauG"/>
    <property type="match status" value="1"/>
</dbReference>
<evidence type="ECO:0000256" key="3">
    <source>
        <dbReference type="ARBA" id="ARBA00022723"/>
    </source>
</evidence>
<dbReference type="EMBL" id="SKFH01000001">
    <property type="protein sequence ID" value="TCZ74906.1"/>
    <property type="molecule type" value="Genomic_DNA"/>
</dbReference>
<dbReference type="GO" id="GO:0046872">
    <property type="term" value="F:metal ion binding"/>
    <property type="evidence" value="ECO:0007669"/>
    <property type="project" value="UniProtKB-KW"/>
</dbReference>
<feature type="domain" description="Cytochrome c" evidence="8">
    <location>
        <begin position="76"/>
        <end position="186"/>
    </location>
</feature>
<evidence type="ECO:0000256" key="2">
    <source>
        <dbReference type="ARBA" id="ARBA00022617"/>
    </source>
</evidence>
<keyword evidence="10" id="KW-1185">Reference proteome</keyword>
<dbReference type="PANTHER" id="PTHR30600">
    <property type="entry name" value="CYTOCHROME C PEROXIDASE-RELATED"/>
    <property type="match status" value="1"/>
</dbReference>
<evidence type="ECO:0000313" key="9">
    <source>
        <dbReference type="EMBL" id="TCZ74906.1"/>
    </source>
</evidence>
<evidence type="ECO:0000313" key="10">
    <source>
        <dbReference type="Proteomes" id="UP000295164"/>
    </source>
</evidence>
<evidence type="ECO:0000259" key="8">
    <source>
        <dbReference type="PROSITE" id="PS51007"/>
    </source>
</evidence>
<dbReference type="Proteomes" id="UP000295164">
    <property type="component" value="Unassembled WGS sequence"/>
</dbReference>
<feature type="domain" description="Cytochrome c" evidence="8">
    <location>
        <begin position="243"/>
        <end position="382"/>
    </location>
</feature>
<dbReference type="PROSITE" id="PS51007">
    <property type="entry name" value="CYTC"/>
    <property type="match status" value="2"/>
</dbReference>
<sequence>MRKSTLILSLTAASIALIVSCSKKEGTAPAVPASYPAVAAAFGGKIDLAHLANYANQGRPAYIVKDNTGGNAISDGKATLGRVLFYDKALSINNSVACASCHKQAFAFSDTALVSAGVEGGSTGRHSMRLVNARYAREAKFFWNERAATLEQQTTMPIQDHAEMGFSGTAGRPGIATLLAKLSAIDYYQELFRFVYGDASVTEARLQECLAQFVRSIQSFDSKYDAGRAQVPNDGAPFPNFTAQENQGKQLFLQPPQFTGSNRSGGGLGCNGCHNAPEFDIDPATRNNGIIGVIGGAGLDLGNTRAPSLRDLLRPGGGGNGPMMHTAVFTSIQQVLGHYGNINVAPGNNNLDPRLMPGGNGQRLNLTAAEVNAVTAFLQTLSGTALYTDAKWSDPFR</sequence>
<keyword evidence="4" id="KW-0732">Signal</keyword>
<keyword evidence="5" id="KW-0560">Oxidoreductase</keyword>
<evidence type="ECO:0000256" key="4">
    <source>
        <dbReference type="ARBA" id="ARBA00022729"/>
    </source>
</evidence>
<evidence type="ECO:0000256" key="5">
    <source>
        <dbReference type="ARBA" id="ARBA00023002"/>
    </source>
</evidence>
<dbReference type="RefSeq" id="WP_131850261.1">
    <property type="nucleotide sequence ID" value="NZ_SKFH01000001.1"/>
</dbReference>
<dbReference type="GO" id="GO:0020037">
    <property type="term" value="F:heme binding"/>
    <property type="evidence" value="ECO:0007669"/>
    <property type="project" value="InterPro"/>
</dbReference>
<dbReference type="OrthoDB" id="9805202at2"/>
<dbReference type="Gene3D" id="1.10.760.10">
    <property type="entry name" value="Cytochrome c-like domain"/>
    <property type="match status" value="2"/>
</dbReference>
<dbReference type="InterPro" id="IPR004852">
    <property type="entry name" value="Di-haem_cyt_c_peroxidsae"/>
</dbReference>
<dbReference type="AlphaFoldDB" id="A0A4R4E5J1"/>
<accession>A0A4R4E5J1</accession>
<name>A0A4R4E5J1_9BACT</name>
<dbReference type="InterPro" id="IPR051395">
    <property type="entry name" value="Cytochrome_c_Peroxidase/MauG"/>
</dbReference>